<keyword evidence="4" id="KW-0862">Zinc</keyword>
<comment type="similarity">
    <text evidence="2">Belongs to the BEX family.</text>
</comment>
<reference evidence="6" key="1">
    <citation type="submission" date="2024-01" db="EMBL/GenBank/DDBJ databases">
        <title>GRCr8: a new rat reference genome assembly contstructed from accurate long reads and long range scaffolding.</title>
        <authorList>
            <person name="Doris P.A."/>
            <person name="Kalbfleisch T."/>
            <person name="Li K."/>
            <person name="Howe K."/>
            <person name="Wood J."/>
        </authorList>
    </citation>
    <scope>NUCLEOTIDE SEQUENCE [LARGE SCALE GENOMIC DNA]</scope>
    <source>
        <strain evidence="6">Brown Norway</strain>
    </source>
</reference>
<reference evidence="6" key="3">
    <citation type="submission" date="2025-09" db="UniProtKB">
        <authorList>
            <consortium name="Ensembl"/>
        </authorList>
    </citation>
    <scope>IDENTIFICATION</scope>
    <source>
        <strain evidence="6">Brown Norway</strain>
    </source>
</reference>
<evidence type="ECO:0000256" key="5">
    <source>
        <dbReference type="SAM" id="MobiDB-lite"/>
    </source>
</evidence>
<dbReference type="InterPro" id="IPR021156">
    <property type="entry name" value="TF_A-like/BEX"/>
</dbReference>
<dbReference type="Ensembl" id="ENSRNOT00000157037.1">
    <property type="protein sequence ID" value="ENSRNOP00000112742.1"/>
    <property type="gene ID" value="ENSRNOG00000082512.1"/>
</dbReference>
<evidence type="ECO:0000256" key="4">
    <source>
        <dbReference type="ARBA" id="ARBA00022833"/>
    </source>
</evidence>
<dbReference type="PANTHER" id="PTHR19430:SF4">
    <property type="entry name" value="PROTEIN BEX1"/>
    <property type="match status" value="1"/>
</dbReference>
<protein>
    <submittedName>
        <fullName evidence="6">Uncharacterized protein</fullName>
    </submittedName>
</protein>
<reference evidence="6" key="2">
    <citation type="submission" date="2025-08" db="UniProtKB">
        <authorList>
            <consortium name="Ensembl"/>
        </authorList>
    </citation>
    <scope>IDENTIFICATION</scope>
    <source>
        <strain evidence="6">Brown Norway</strain>
    </source>
</reference>
<organism evidence="6 7">
    <name type="scientific">Rattus norvegicus</name>
    <name type="common">Rat</name>
    <dbReference type="NCBI Taxonomy" id="10116"/>
    <lineage>
        <taxon>Eukaryota</taxon>
        <taxon>Metazoa</taxon>
        <taxon>Chordata</taxon>
        <taxon>Craniata</taxon>
        <taxon>Vertebrata</taxon>
        <taxon>Euteleostomi</taxon>
        <taxon>Mammalia</taxon>
        <taxon>Eutheria</taxon>
        <taxon>Euarchontoglires</taxon>
        <taxon>Glires</taxon>
        <taxon>Rodentia</taxon>
        <taxon>Myomorpha</taxon>
        <taxon>Muroidea</taxon>
        <taxon>Muridae</taxon>
        <taxon>Murinae</taxon>
        <taxon>Rattus</taxon>
    </lineage>
</organism>
<name>A0ABK0M8W2_RAT</name>
<dbReference type="PANTHER" id="PTHR19430">
    <property type="entry name" value="PROTEIN BEX1-RELATED"/>
    <property type="match status" value="1"/>
</dbReference>
<keyword evidence="7" id="KW-1185">Reference proteome</keyword>
<evidence type="ECO:0000313" key="7">
    <source>
        <dbReference type="Proteomes" id="UP000002494"/>
    </source>
</evidence>
<dbReference type="Pfam" id="PF04538">
    <property type="entry name" value="BEX"/>
    <property type="match status" value="1"/>
</dbReference>
<keyword evidence="3" id="KW-0963">Cytoplasm</keyword>
<dbReference type="GeneTree" id="ENSGT00940000153412"/>
<sequence length="135" mass="15955">AQEQWSPKIKEQRNLNVENDHQKKEEKEEKPQDTIKREPSVAPTFEAGKNCAPRGGHRQFRVRQPIAHCRWDLMHRVGDPQARMKEENVQRFGEDMRHLMGKLRERQLREISTDLISMVTLTMTTMMNFALFPES</sequence>
<dbReference type="InterPro" id="IPR007623">
    <property type="entry name" value="BEX"/>
</dbReference>
<evidence type="ECO:0000256" key="2">
    <source>
        <dbReference type="ARBA" id="ARBA00010976"/>
    </source>
</evidence>
<feature type="region of interest" description="Disordered" evidence="5">
    <location>
        <begin position="1"/>
        <end position="58"/>
    </location>
</feature>
<feature type="compositionally biased region" description="Basic and acidic residues" evidence="5">
    <location>
        <begin position="8"/>
        <end position="39"/>
    </location>
</feature>
<dbReference type="Proteomes" id="UP000002494">
    <property type="component" value="Chromosome 1"/>
</dbReference>
<evidence type="ECO:0000256" key="3">
    <source>
        <dbReference type="ARBA" id="ARBA00022490"/>
    </source>
</evidence>
<gene>
    <name evidence="6" type="primary">LOC100912195</name>
</gene>
<evidence type="ECO:0000313" key="6">
    <source>
        <dbReference type="Ensembl" id="ENSRNOP00000112742.1"/>
    </source>
</evidence>
<proteinExistence type="inferred from homology"/>
<accession>A0ABK0M8W2</accession>
<comment type="subcellular location">
    <subcellularLocation>
        <location evidence="1">Cytoplasm</location>
    </subcellularLocation>
</comment>
<evidence type="ECO:0000256" key="1">
    <source>
        <dbReference type="ARBA" id="ARBA00004496"/>
    </source>
</evidence>